<evidence type="ECO:0000313" key="3">
    <source>
        <dbReference type="Proteomes" id="UP000035444"/>
    </source>
</evidence>
<evidence type="ECO:0000313" key="2">
    <source>
        <dbReference type="EMBL" id="KLN61706.1"/>
    </source>
</evidence>
<dbReference type="PANTHER" id="PTHR33164">
    <property type="entry name" value="TRANSCRIPTIONAL REGULATOR, MARR FAMILY"/>
    <property type="match status" value="1"/>
</dbReference>
<reference evidence="2 3" key="1">
    <citation type="submission" date="2015-03" db="EMBL/GenBank/DDBJ databases">
        <title>Genome Sequence of Kiloniella spongiae MEBiC09566, isolated from a marine sponge.</title>
        <authorList>
            <person name="Shao Z."/>
            <person name="Wang L."/>
            <person name="Li X."/>
        </authorList>
    </citation>
    <scope>NUCLEOTIDE SEQUENCE [LARGE SCALE GENOMIC DNA]</scope>
    <source>
        <strain evidence="2 3">MEBiC09566</strain>
    </source>
</reference>
<evidence type="ECO:0000259" key="1">
    <source>
        <dbReference type="PROSITE" id="PS50995"/>
    </source>
</evidence>
<dbReference type="InterPro" id="IPR000835">
    <property type="entry name" value="HTH_MarR-typ"/>
</dbReference>
<dbReference type="InterPro" id="IPR036388">
    <property type="entry name" value="WH-like_DNA-bd_sf"/>
</dbReference>
<feature type="domain" description="HTH marR-type" evidence="1">
    <location>
        <begin position="1"/>
        <end position="156"/>
    </location>
</feature>
<dbReference type="GO" id="GO:0003700">
    <property type="term" value="F:DNA-binding transcription factor activity"/>
    <property type="evidence" value="ECO:0007669"/>
    <property type="project" value="InterPro"/>
</dbReference>
<dbReference type="Pfam" id="PF01047">
    <property type="entry name" value="MarR"/>
    <property type="match status" value="1"/>
</dbReference>
<sequence>MSLTHSLDQFHRYLTCLWTDISERPNALTCSEYGYLRAIERLDGDKLANAGGGEESCGHSDGTSGMGHHLQDIVELLKIKKASASVAITKLEKRGLIERFQCQHDARAQHIVLTEKAEEYLREEEAVYEASAKDIAKVLTADELKAFKVCLAKINRAL</sequence>
<dbReference type="AlphaFoldDB" id="A0A0H2MHP5"/>
<proteinExistence type="predicted"/>
<dbReference type="InterPro" id="IPR039422">
    <property type="entry name" value="MarR/SlyA-like"/>
</dbReference>
<dbReference type="Gene3D" id="1.10.10.10">
    <property type="entry name" value="Winged helix-like DNA-binding domain superfamily/Winged helix DNA-binding domain"/>
    <property type="match status" value="1"/>
</dbReference>
<keyword evidence="3" id="KW-1185">Reference proteome</keyword>
<dbReference type="RefSeq" id="WP_047763041.1">
    <property type="nucleotide sequence ID" value="NZ_LAQL01000003.1"/>
</dbReference>
<dbReference type="Proteomes" id="UP000035444">
    <property type="component" value="Unassembled WGS sequence"/>
</dbReference>
<comment type="caution">
    <text evidence="2">The sequence shown here is derived from an EMBL/GenBank/DDBJ whole genome shotgun (WGS) entry which is preliminary data.</text>
</comment>
<name>A0A0H2MHP5_9PROT</name>
<dbReference type="OrthoDB" id="7559832at2"/>
<dbReference type="SUPFAM" id="SSF46785">
    <property type="entry name" value="Winged helix' DNA-binding domain"/>
    <property type="match status" value="1"/>
</dbReference>
<dbReference type="SMART" id="SM00347">
    <property type="entry name" value="HTH_MARR"/>
    <property type="match status" value="1"/>
</dbReference>
<gene>
    <name evidence="2" type="ORF">WH96_05135</name>
</gene>
<accession>A0A0H2MHP5</accession>
<organism evidence="2 3">
    <name type="scientific">Kiloniella spongiae</name>
    <dbReference type="NCBI Taxonomy" id="1489064"/>
    <lineage>
        <taxon>Bacteria</taxon>
        <taxon>Pseudomonadati</taxon>
        <taxon>Pseudomonadota</taxon>
        <taxon>Alphaproteobacteria</taxon>
        <taxon>Rhodospirillales</taxon>
        <taxon>Kiloniellaceae</taxon>
        <taxon>Kiloniella</taxon>
    </lineage>
</organism>
<dbReference type="PANTHER" id="PTHR33164:SF95">
    <property type="entry name" value="TRANSCRIPTIONAL REGULATOR"/>
    <property type="match status" value="1"/>
</dbReference>
<protein>
    <recommendedName>
        <fullName evidence="1">HTH marR-type domain-containing protein</fullName>
    </recommendedName>
</protein>
<dbReference type="GO" id="GO:0006950">
    <property type="term" value="P:response to stress"/>
    <property type="evidence" value="ECO:0007669"/>
    <property type="project" value="TreeGrafter"/>
</dbReference>
<dbReference type="PROSITE" id="PS50995">
    <property type="entry name" value="HTH_MARR_2"/>
    <property type="match status" value="1"/>
</dbReference>
<dbReference type="EMBL" id="LAQL01000003">
    <property type="protein sequence ID" value="KLN61706.1"/>
    <property type="molecule type" value="Genomic_DNA"/>
</dbReference>
<dbReference type="InterPro" id="IPR036390">
    <property type="entry name" value="WH_DNA-bd_sf"/>
</dbReference>
<dbReference type="PRINTS" id="PR00598">
    <property type="entry name" value="HTHMARR"/>
</dbReference>